<accession>A0A1A8UIG4</accession>
<evidence type="ECO:0000256" key="1">
    <source>
        <dbReference type="SAM" id="MobiDB-lite"/>
    </source>
</evidence>
<sequence length="122" mass="13818">KTKPPYTSVVEDSGASEDDFPSQLQDSSDEPFTSNGQCQRKDLAGDAPHLLDSWTTKSNPGGDRAHYVLYENTFDEQSNHRYDVEAARARRESREMKNPAGEMVRYVERKKNSAAEKQNTTF</sequence>
<feature type="compositionally biased region" description="Polar residues" evidence="1">
    <location>
        <begin position="22"/>
        <end position="38"/>
    </location>
</feature>
<reference evidence="2" key="2">
    <citation type="submission" date="2016-06" db="EMBL/GenBank/DDBJ databases">
        <title>The genome of a short-lived fish provides insights into sex chromosome evolution and the genetic control of aging.</title>
        <authorList>
            <person name="Reichwald K."/>
            <person name="Felder M."/>
            <person name="Petzold A."/>
            <person name="Koch P."/>
            <person name="Groth M."/>
            <person name="Platzer M."/>
        </authorList>
    </citation>
    <scope>NUCLEOTIDE SEQUENCE</scope>
    <source>
        <tissue evidence="2">Brain</tissue>
    </source>
</reference>
<protein>
    <submittedName>
        <fullName evidence="2">Uncharacterized protein</fullName>
    </submittedName>
</protein>
<name>A0A1A8UIG4_NOTFU</name>
<reference evidence="2" key="1">
    <citation type="submission" date="2016-05" db="EMBL/GenBank/DDBJ databases">
        <authorList>
            <person name="Lavstsen T."/>
            <person name="Jespersen J.S."/>
        </authorList>
    </citation>
    <scope>NUCLEOTIDE SEQUENCE</scope>
    <source>
        <tissue evidence="2">Brain</tissue>
    </source>
</reference>
<dbReference type="AlphaFoldDB" id="A0A1A8UIG4"/>
<gene>
    <name evidence="2" type="primary">Nfu_g_1_018646</name>
</gene>
<organism evidence="2">
    <name type="scientific">Nothobranchius furzeri</name>
    <name type="common">Turquoise killifish</name>
    <dbReference type="NCBI Taxonomy" id="105023"/>
    <lineage>
        <taxon>Eukaryota</taxon>
        <taxon>Metazoa</taxon>
        <taxon>Chordata</taxon>
        <taxon>Craniata</taxon>
        <taxon>Vertebrata</taxon>
        <taxon>Euteleostomi</taxon>
        <taxon>Actinopterygii</taxon>
        <taxon>Neopterygii</taxon>
        <taxon>Teleostei</taxon>
        <taxon>Neoteleostei</taxon>
        <taxon>Acanthomorphata</taxon>
        <taxon>Ovalentaria</taxon>
        <taxon>Atherinomorphae</taxon>
        <taxon>Cyprinodontiformes</taxon>
        <taxon>Nothobranchiidae</taxon>
        <taxon>Nothobranchius</taxon>
    </lineage>
</organism>
<feature type="region of interest" description="Disordered" evidence="1">
    <location>
        <begin position="1"/>
        <end position="42"/>
    </location>
</feature>
<dbReference type="EMBL" id="HAEJ01007652">
    <property type="protein sequence ID" value="SBS48109.1"/>
    <property type="molecule type" value="Transcribed_RNA"/>
</dbReference>
<evidence type="ECO:0000313" key="2">
    <source>
        <dbReference type="EMBL" id="SBS48109.1"/>
    </source>
</evidence>
<proteinExistence type="predicted"/>
<feature type="non-terminal residue" evidence="2">
    <location>
        <position position="1"/>
    </location>
</feature>